<dbReference type="GO" id="GO:0003676">
    <property type="term" value="F:nucleic acid binding"/>
    <property type="evidence" value="ECO:0007669"/>
    <property type="project" value="InterPro"/>
</dbReference>
<feature type="compositionally biased region" description="Low complexity" evidence="2">
    <location>
        <begin position="86"/>
        <end position="98"/>
    </location>
</feature>
<protein>
    <recommendedName>
        <fullName evidence="3">CCHC-type domain-containing protein</fullName>
    </recommendedName>
</protein>
<evidence type="ECO:0000256" key="1">
    <source>
        <dbReference type="PROSITE-ProRule" id="PRU00047"/>
    </source>
</evidence>
<dbReference type="PROSITE" id="PS50158">
    <property type="entry name" value="ZF_CCHC"/>
    <property type="match status" value="1"/>
</dbReference>
<feature type="region of interest" description="Disordered" evidence="2">
    <location>
        <begin position="59"/>
        <end position="99"/>
    </location>
</feature>
<dbReference type="SUPFAM" id="SSF53098">
    <property type="entry name" value="Ribonuclease H-like"/>
    <property type="match status" value="1"/>
</dbReference>
<dbReference type="CDD" id="cd00303">
    <property type="entry name" value="retropepsin_like"/>
    <property type="match status" value="1"/>
</dbReference>
<keyword evidence="1" id="KW-0862">Zinc</keyword>
<keyword evidence="1" id="KW-0863">Zinc-finger</keyword>
<dbReference type="EMBL" id="BKCJ010002144">
    <property type="protein sequence ID" value="GEU46570.1"/>
    <property type="molecule type" value="Genomic_DNA"/>
</dbReference>
<comment type="caution">
    <text evidence="4">The sequence shown here is derived from an EMBL/GenBank/DDBJ whole genome shotgun (WGS) entry which is preliminary data.</text>
</comment>
<reference evidence="4" key="1">
    <citation type="journal article" date="2019" name="Sci. Rep.">
        <title>Draft genome of Tanacetum cinerariifolium, the natural source of mosquito coil.</title>
        <authorList>
            <person name="Yamashiro T."/>
            <person name="Shiraishi A."/>
            <person name="Satake H."/>
            <person name="Nakayama K."/>
        </authorList>
    </citation>
    <scope>NUCLEOTIDE SEQUENCE</scope>
</reference>
<dbReference type="Gene3D" id="3.30.420.10">
    <property type="entry name" value="Ribonuclease H-like superfamily/Ribonuclease H"/>
    <property type="match status" value="1"/>
</dbReference>
<dbReference type="InterPro" id="IPR012337">
    <property type="entry name" value="RNaseH-like_sf"/>
</dbReference>
<feature type="compositionally biased region" description="Low complexity" evidence="2">
    <location>
        <begin position="59"/>
        <end position="79"/>
    </location>
</feature>
<name>A0A6L2KCT3_TANCI</name>
<dbReference type="InterPro" id="IPR001878">
    <property type="entry name" value="Znf_CCHC"/>
</dbReference>
<accession>A0A6L2KCT3</accession>
<dbReference type="InterPro" id="IPR021109">
    <property type="entry name" value="Peptidase_aspartic_dom_sf"/>
</dbReference>
<evidence type="ECO:0000313" key="4">
    <source>
        <dbReference type="EMBL" id="GEU46570.1"/>
    </source>
</evidence>
<dbReference type="PANTHER" id="PTHR15503">
    <property type="entry name" value="LDOC1 RELATED"/>
    <property type="match status" value="1"/>
</dbReference>
<evidence type="ECO:0000259" key="3">
    <source>
        <dbReference type="PROSITE" id="PS50158"/>
    </source>
</evidence>
<dbReference type="InterPro" id="IPR043502">
    <property type="entry name" value="DNA/RNA_pol_sf"/>
</dbReference>
<dbReference type="SUPFAM" id="SSF50630">
    <property type="entry name" value="Acid proteases"/>
    <property type="match status" value="1"/>
</dbReference>
<evidence type="ECO:0000256" key="2">
    <source>
        <dbReference type="SAM" id="MobiDB-lite"/>
    </source>
</evidence>
<feature type="domain" description="CCHC-type" evidence="3">
    <location>
        <begin position="557"/>
        <end position="573"/>
    </location>
</feature>
<dbReference type="InterPro" id="IPR043128">
    <property type="entry name" value="Rev_trsase/Diguanyl_cyclase"/>
</dbReference>
<dbReference type="InterPro" id="IPR036397">
    <property type="entry name" value="RNaseH_sf"/>
</dbReference>
<feature type="region of interest" description="Disordered" evidence="2">
    <location>
        <begin position="375"/>
        <end position="401"/>
    </location>
</feature>
<feature type="compositionally biased region" description="Gly residues" evidence="2">
    <location>
        <begin position="381"/>
        <end position="400"/>
    </location>
</feature>
<keyword evidence="1" id="KW-0479">Metal-binding</keyword>
<dbReference type="AlphaFoldDB" id="A0A6L2KCT3"/>
<dbReference type="InterPro" id="IPR032567">
    <property type="entry name" value="RTL1-rel"/>
</dbReference>
<dbReference type="Gene3D" id="3.10.10.10">
    <property type="entry name" value="HIV Type 1 Reverse Transcriptase, subunit A, domain 1"/>
    <property type="match status" value="1"/>
</dbReference>
<dbReference type="Gene3D" id="2.40.70.10">
    <property type="entry name" value="Acid Proteases"/>
    <property type="match status" value="1"/>
</dbReference>
<dbReference type="Pfam" id="PF08284">
    <property type="entry name" value="RVP_2"/>
    <property type="match status" value="1"/>
</dbReference>
<dbReference type="Gene3D" id="3.30.70.270">
    <property type="match status" value="1"/>
</dbReference>
<proteinExistence type="predicted"/>
<dbReference type="SUPFAM" id="SSF56672">
    <property type="entry name" value="DNA/RNA polymerases"/>
    <property type="match status" value="1"/>
</dbReference>
<gene>
    <name evidence="4" type="ORF">Tci_018548</name>
</gene>
<sequence length="1067" mass="120236">MVLAPGQPIPHGRPYRYHLNGPIHMMTARKRVGPSPTHRLVVRHLVDYFSSDHFSLDDSLGDSSSSSSSSSSSETSSDPSSDDISDSSSDHSLPAPSSGIRPSHHLCSLVPSIPCSSVAIIDRPPHDFSFASPSCKRSRSPAASVPLSLPIPGALSYARTDLLPSPKKIRSSEFTTELEVSSEDSFEPYAEINECITYVNALRDRGIDARVVVEVVDQEKIETGARGMIKVRVDRVTHPVIADDILEPAQEEGAIEVMYETLGDLVQRFHDHTVEIPVHHVQAIEGIQRDQGHRIVVTGQQSTDMLVRIRELEQVNMRLRDMMDVASQRVTRSQRRETMTNTRSRATMTREAVNEQIDRRLTGALGAHDAARNLEPLMGNEGNGNEGNGNRGNGNDGNGNGNRNNYNFEGFMPARECTYQDFLKCQPFNFNGIKGVVGMVPNKEDKVERFVGGLPDNIRGNVIIAEPTKLQDAIRFTSNLTDQKLKGYARSVENKRRLENNLRDNRGQQSVFKRQNIGGQNVARAYTTRNNEENGYIGSLPYCNKCKMHHAGLCTVRCGNCKRVGHMTRDCKDILGRIVLSRGNRTVETRLEKKWEQDWKPGGNETTAKAYTIGGGGENPDSNIVTGTFLLNNCYASMLYDLGADRSFVSYTFSAMLDFAPFTLDTRYAVKLADERSSETNVVLKGCTLGLLGHSFDIDLMPIDLGSFDVIIGMDWLAKYHALIVCDEKVVWSRVYSKIDLRSGYHQLRVRKEDIPKTTFRTPMVTTSFSEGIHVDPVKIESIKDWASPKTPTEIHQFLGLGAVLMQKEKVIVYISRQLKVHGNNYTTHDLKFGKANVVADALSRKEKKARKEENFINEDLHGMINKLEPCADGMLYLNNQSWIMRFVDLRALIMHESYKSNKCLTSAKVKLEYQKLSGLLVQPEIPQWKWENITMEFVTKFLKTVTGQDTIWKSLNKALDTRLDMSIAYHPQTDGQSERTIQILEDMLRACVLDFGKVDNKLHFINEPVEIMDREVKRLKQSHIPIVKVRWNSRRDPEFTWEREDQMKKNYPHLFPNSTPVADATS</sequence>
<feature type="region of interest" description="Disordered" evidence="2">
    <location>
        <begin position="326"/>
        <end position="347"/>
    </location>
</feature>
<dbReference type="PANTHER" id="PTHR15503:SF45">
    <property type="entry name" value="RNA-DIRECTED DNA POLYMERASE HOMOLOG"/>
    <property type="match status" value="1"/>
</dbReference>
<dbReference type="GO" id="GO:0008270">
    <property type="term" value="F:zinc ion binding"/>
    <property type="evidence" value="ECO:0007669"/>
    <property type="project" value="UniProtKB-KW"/>
</dbReference>
<organism evidence="4">
    <name type="scientific">Tanacetum cinerariifolium</name>
    <name type="common">Dalmatian daisy</name>
    <name type="synonym">Chrysanthemum cinerariifolium</name>
    <dbReference type="NCBI Taxonomy" id="118510"/>
    <lineage>
        <taxon>Eukaryota</taxon>
        <taxon>Viridiplantae</taxon>
        <taxon>Streptophyta</taxon>
        <taxon>Embryophyta</taxon>
        <taxon>Tracheophyta</taxon>
        <taxon>Spermatophyta</taxon>
        <taxon>Magnoliopsida</taxon>
        <taxon>eudicotyledons</taxon>
        <taxon>Gunneridae</taxon>
        <taxon>Pentapetalae</taxon>
        <taxon>asterids</taxon>
        <taxon>campanulids</taxon>
        <taxon>Asterales</taxon>
        <taxon>Asteraceae</taxon>
        <taxon>Asteroideae</taxon>
        <taxon>Anthemideae</taxon>
        <taxon>Anthemidinae</taxon>
        <taxon>Tanacetum</taxon>
    </lineage>
</organism>